<reference evidence="2" key="1">
    <citation type="submission" date="2018-07" db="EMBL/GenBank/DDBJ databases">
        <authorList>
            <person name="Seegulam M.E."/>
            <person name="Barber T.L."/>
            <person name="McClain C.A."/>
            <person name="Melton D.J."/>
            <person name="Roberts C.L."/>
            <person name="Strange K.M."/>
            <person name="Warning S.T."/>
            <person name="Stoner T.H."/>
            <person name="Garlena R.A."/>
            <person name="Russell D.A."/>
            <person name="Pope W.H."/>
            <person name="Jacobs-Sera D."/>
            <person name="Hatfull G.F."/>
        </authorList>
    </citation>
    <scope>NUCLEOTIDE SEQUENCE [LARGE SCALE GENOMIC DNA]</scope>
</reference>
<evidence type="ECO:0000313" key="2">
    <source>
        <dbReference type="Proteomes" id="UP000262226"/>
    </source>
</evidence>
<accession>A0A385D550</accession>
<dbReference type="EMBL" id="MH697588">
    <property type="protein sequence ID" value="AXQ52847.1"/>
    <property type="molecule type" value="Genomic_DNA"/>
</dbReference>
<protein>
    <submittedName>
        <fullName evidence="1">Uncharacterized protein</fullName>
    </submittedName>
</protein>
<sequence length="54" mass="6154">MPEALVLLMKLTKSDIAYREALGLSTTDPLPAEIGMVTRRANRLKRPRKTARFR</sequence>
<proteinExistence type="predicted"/>
<evidence type="ECO:0000313" key="1">
    <source>
        <dbReference type="EMBL" id="AXQ52847.1"/>
    </source>
</evidence>
<organism evidence="1 2">
    <name type="scientific">Mycobacterium phage Jaykayelowell</name>
    <dbReference type="NCBI Taxonomy" id="2301554"/>
    <lineage>
        <taxon>Viruses</taxon>
        <taxon>Duplodnaviria</taxon>
        <taxon>Heunggongvirae</taxon>
        <taxon>Uroviricota</taxon>
        <taxon>Caudoviricetes</taxon>
        <taxon>Backyardiganvirus</taxon>
        <taxon>Backyardiganvirus peaches</taxon>
    </lineage>
</organism>
<name>A0A385D550_9CAUD</name>
<gene>
    <name evidence="1" type="primary">71</name>
    <name evidence="1" type="ORF">SEA_JAYKAYELOWELL_71</name>
</gene>
<dbReference type="Proteomes" id="UP000262226">
    <property type="component" value="Genome"/>
</dbReference>